<feature type="transmembrane region" description="Helical" evidence="6">
    <location>
        <begin position="52"/>
        <end position="73"/>
    </location>
</feature>
<feature type="transmembrane region" description="Helical" evidence="6">
    <location>
        <begin position="397"/>
        <end position="415"/>
    </location>
</feature>
<evidence type="ECO:0000313" key="8">
    <source>
        <dbReference type="Proteomes" id="UP001600888"/>
    </source>
</evidence>
<keyword evidence="3 6" id="KW-1133">Transmembrane helix</keyword>
<comment type="subcellular location">
    <subcellularLocation>
        <location evidence="1">Membrane</location>
        <topology evidence="1">Multi-pass membrane protein</topology>
    </subcellularLocation>
</comment>
<dbReference type="Proteomes" id="UP001600888">
    <property type="component" value="Unassembled WGS sequence"/>
</dbReference>
<dbReference type="InterPro" id="IPR002293">
    <property type="entry name" value="AA/rel_permease1"/>
</dbReference>
<comment type="caution">
    <text evidence="7">The sequence shown here is derived from an EMBL/GenBank/DDBJ whole genome shotgun (WGS) entry which is preliminary data.</text>
</comment>
<evidence type="ECO:0000313" key="7">
    <source>
        <dbReference type="EMBL" id="KAL2288762.1"/>
    </source>
</evidence>
<evidence type="ECO:0000256" key="2">
    <source>
        <dbReference type="ARBA" id="ARBA00022692"/>
    </source>
</evidence>
<name>A0ABR4F253_9PEZI</name>
<keyword evidence="8" id="KW-1185">Reference proteome</keyword>
<feature type="transmembrane region" description="Helical" evidence="6">
    <location>
        <begin position="85"/>
        <end position="106"/>
    </location>
</feature>
<feature type="compositionally biased region" description="Low complexity" evidence="5">
    <location>
        <begin position="549"/>
        <end position="560"/>
    </location>
</feature>
<dbReference type="InterPro" id="IPR050598">
    <property type="entry name" value="AminoAcid_Transporter"/>
</dbReference>
<protein>
    <recommendedName>
        <fullName evidence="9">Amino acid transporter</fullName>
    </recommendedName>
</protein>
<organism evidence="7 8">
    <name type="scientific">Diaporthe vaccinii</name>
    <dbReference type="NCBI Taxonomy" id="105482"/>
    <lineage>
        <taxon>Eukaryota</taxon>
        <taxon>Fungi</taxon>
        <taxon>Dikarya</taxon>
        <taxon>Ascomycota</taxon>
        <taxon>Pezizomycotina</taxon>
        <taxon>Sordariomycetes</taxon>
        <taxon>Sordariomycetidae</taxon>
        <taxon>Diaporthales</taxon>
        <taxon>Diaporthaceae</taxon>
        <taxon>Diaporthe</taxon>
        <taxon>Diaporthe eres species complex</taxon>
    </lineage>
</organism>
<feature type="region of interest" description="Disordered" evidence="5">
    <location>
        <begin position="546"/>
        <end position="566"/>
    </location>
</feature>
<proteinExistence type="predicted"/>
<sequence length="627" mass="65886">MGENTLPHNSIQENSQCGSATNTTYEDADTESRPLITHSDPASPATHKKKPLTLLNGLALVIALQIGSGIFTLPTQVSQSVPSPGAGLLVWLLAGLLVWTGAASFIELGCRAPSNGDIQEYVRVAYGGGGKRGHDDADEEGGDVGGQDEDDAAQGDLGMEGSLAPAATAVRADSHDKVGPRGELAGFVFTWTWVLLAKPAANGAISTIAANYLTRPFLPGPSSSSEGGLSPLASRLMALACVGSLTAVNCLGATSGAKAANVFLMLKLSALGSIILVGVFALVTGWHADGVPASETGWFGRSEADREMPPWQLLGEFVTATFGAVFCYGGWETVGFVLGDMAQPERDLPRVITGAMITVMTGFSLMNAALYICLPFEVIRTSSTVAVEFAQRTLDSAAVGVVFSVVVSASALGALNANVFATSRLCVAAAHRGYFPAVLANLHCTSEAEEADYLEEALVGLKRPVLSAVKIGVTWFAEATRELRWRGGVPVYAMLLNGLLSAFFIVAGSFNGLVVLIGLAEYTCFLAAVLGLLLMRSREHYDESRCQNGLSRNSGLPSRSRSSRPSRYRTWIGNPVVFSMVSAFLILRAVVTDPFQGLAIVLVVGSGVGAFSMRSGWPWGQLEVENG</sequence>
<evidence type="ECO:0000256" key="6">
    <source>
        <dbReference type="SAM" id="Phobius"/>
    </source>
</evidence>
<dbReference type="PANTHER" id="PTHR11785">
    <property type="entry name" value="AMINO ACID TRANSPORTER"/>
    <property type="match status" value="1"/>
</dbReference>
<feature type="transmembrane region" description="Helical" evidence="6">
    <location>
        <begin position="317"/>
        <end position="339"/>
    </location>
</feature>
<feature type="transmembrane region" description="Helical" evidence="6">
    <location>
        <begin position="351"/>
        <end position="372"/>
    </location>
</feature>
<gene>
    <name evidence="7" type="ORF">FJTKL_03429</name>
</gene>
<feature type="compositionally biased region" description="Acidic residues" evidence="5">
    <location>
        <begin position="136"/>
        <end position="153"/>
    </location>
</feature>
<evidence type="ECO:0008006" key="9">
    <source>
        <dbReference type="Google" id="ProtNLM"/>
    </source>
</evidence>
<feature type="compositionally biased region" description="Polar residues" evidence="5">
    <location>
        <begin position="1"/>
        <end position="25"/>
    </location>
</feature>
<keyword evidence="2 6" id="KW-0812">Transmembrane</keyword>
<dbReference type="Gene3D" id="1.20.1740.10">
    <property type="entry name" value="Amino acid/polyamine transporter I"/>
    <property type="match status" value="1"/>
</dbReference>
<evidence type="ECO:0000256" key="5">
    <source>
        <dbReference type="SAM" id="MobiDB-lite"/>
    </source>
</evidence>
<evidence type="ECO:0000256" key="1">
    <source>
        <dbReference type="ARBA" id="ARBA00004141"/>
    </source>
</evidence>
<reference evidence="7 8" key="1">
    <citation type="submission" date="2024-03" db="EMBL/GenBank/DDBJ databases">
        <title>A high-quality draft genome sequence of Diaporthe vaccinii, a causative agent of upright dieback and viscid rot disease in cranberry plants.</title>
        <authorList>
            <person name="Sarrasin M."/>
            <person name="Lang B.F."/>
            <person name="Burger G."/>
        </authorList>
    </citation>
    <scope>NUCLEOTIDE SEQUENCE [LARGE SCALE GENOMIC DNA]</scope>
    <source>
        <strain evidence="7 8">IS7</strain>
    </source>
</reference>
<keyword evidence="4 6" id="KW-0472">Membrane</keyword>
<dbReference type="Pfam" id="PF13520">
    <property type="entry name" value="AA_permease_2"/>
    <property type="match status" value="1"/>
</dbReference>
<feature type="transmembrane region" description="Helical" evidence="6">
    <location>
        <begin position="264"/>
        <end position="288"/>
    </location>
</feature>
<feature type="region of interest" description="Disordered" evidence="5">
    <location>
        <begin position="1"/>
        <end position="48"/>
    </location>
</feature>
<evidence type="ECO:0000256" key="3">
    <source>
        <dbReference type="ARBA" id="ARBA00022989"/>
    </source>
</evidence>
<evidence type="ECO:0000256" key="4">
    <source>
        <dbReference type="ARBA" id="ARBA00023136"/>
    </source>
</evidence>
<dbReference type="EMBL" id="JBAWTH010000015">
    <property type="protein sequence ID" value="KAL2288762.1"/>
    <property type="molecule type" value="Genomic_DNA"/>
</dbReference>
<accession>A0ABR4F253</accession>
<feature type="region of interest" description="Disordered" evidence="5">
    <location>
        <begin position="129"/>
        <end position="155"/>
    </location>
</feature>
<dbReference type="PANTHER" id="PTHR11785:SF402">
    <property type="entry name" value="AMINO ACID TRANSPORTER (EUROFUNG)"/>
    <property type="match status" value="1"/>
</dbReference>
<feature type="transmembrane region" description="Helical" evidence="6">
    <location>
        <begin position="571"/>
        <end position="589"/>
    </location>
</feature>
<feature type="transmembrane region" description="Helical" evidence="6">
    <location>
        <begin position="513"/>
        <end position="535"/>
    </location>
</feature>
<feature type="transmembrane region" description="Helical" evidence="6">
    <location>
        <begin position="489"/>
        <end position="507"/>
    </location>
</feature>